<proteinExistence type="predicted"/>
<keyword evidence="1" id="KW-0732">Signal</keyword>
<dbReference type="PROSITE" id="PS51257">
    <property type="entry name" value="PROKAR_LIPOPROTEIN"/>
    <property type="match status" value="1"/>
</dbReference>
<comment type="caution">
    <text evidence="2">The sequence shown here is derived from an EMBL/GenBank/DDBJ whole genome shotgun (WGS) entry which is preliminary data.</text>
</comment>
<evidence type="ECO:0000313" key="3">
    <source>
        <dbReference type="Proteomes" id="UP001212170"/>
    </source>
</evidence>
<sequence>MKLLKSYLYGIVLLVALSSSCQENKHKQMDAKMDTTKNTSEFYWQENLNCPLGFPIEVYKGGLETENGNYVSLSIGPSSGIKGWGSSGSGMSSGIKPVPDKLNLIWISFAENTFYDINCKIDHDKMVKLFEEGYVINFKNKKKKITYDTIIVGFAPGGVVVVWLYGMGRQVEIGRYQAQKAVISEEEISKLDSHDRLLFDENNSKKMMSNKNIVPLEIQKENKPIPYGLWDTYREKYNWRPVFIIQKEGKVNSAVFSMFNGEMENLEQEELATNDFKERAILKRISFDWFDVDHKQYGAEIFLNEEEVFKAYKEIYKDNKNAKAELVFKVNIPNTFVVVLLKSDSKEIALVKTIVKVY</sequence>
<dbReference type="Proteomes" id="UP001212170">
    <property type="component" value="Unassembled WGS sequence"/>
</dbReference>
<feature type="chain" id="PRO_5045527674" evidence="1">
    <location>
        <begin position="22"/>
        <end position="358"/>
    </location>
</feature>
<accession>A0ABT4WJ92</accession>
<evidence type="ECO:0000256" key="1">
    <source>
        <dbReference type="SAM" id="SignalP"/>
    </source>
</evidence>
<dbReference type="Pfam" id="PF11153">
    <property type="entry name" value="DUF2931"/>
    <property type="match status" value="1"/>
</dbReference>
<dbReference type="EMBL" id="JAMZNK010000071">
    <property type="protein sequence ID" value="MDA6072606.1"/>
    <property type="molecule type" value="Genomic_DNA"/>
</dbReference>
<dbReference type="RefSeq" id="WP_271338567.1">
    <property type="nucleotide sequence ID" value="NZ_JAMZNK010000071.1"/>
</dbReference>
<name>A0ABT4WJ92_9FLAO</name>
<keyword evidence="3" id="KW-1185">Reference proteome</keyword>
<evidence type="ECO:0000313" key="2">
    <source>
        <dbReference type="EMBL" id="MDA6072606.1"/>
    </source>
</evidence>
<reference evidence="2 3" key="1">
    <citation type="journal article" date="2023" name="Chemosphere">
        <title>Whole genome analysis of Flavobacterium aziz-sancarii sp. nov., isolated from Ardley Island (Antarctica), revealed a rich resistome and bioremediation potential.</title>
        <authorList>
            <person name="Otur C."/>
            <person name="Okay S."/>
            <person name="Kurt-Kizildogan A."/>
        </authorList>
    </citation>
    <scope>NUCLEOTIDE SEQUENCE [LARGE SCALE GENOMIC DNA]</scope>
    <source>
        <strain evidence="2 3">AC</strain>
    </source>
</reference>
<feature type="signal peptide" evidence="1">
    <location>
        <begin position="1"/>
        <end position="21"/>
    </location>
</feature>
<organism evidence="2 3">
    <name type="scientific">Flavobacterium azizsancarii</name>
    <dbReference type="NCBI Taxonomy" id="2961580"/>
    <lineage>
        <taxon>Bacteria</taxon>
        <taxon>Pseudomonadati</taxon>
        <taxon>Bacteroidota</taxon>
        <taxon>Flavobacteriia</taxon>
        <taxon>Flavobacteriales</taxon>
        <taxon>Flavobacteriaceae</taxon>
        <taxon>Flavobacterium</taxon>
    </lineage>
</organism>
<dbReference type="InterPro" id="IPR021326">
    <property type="entry name" value="DUF2931"/>
</dbReference>
<gene>
    <name evidence="2" type="ORF">NJT12_23575</name>
</gene>
<protein>
    <submittedName>
        <fullName evidence="2">DUF2931 family protein</fullName>
    </submittedName>
</protein>